<name>A0A8D8RZQ6_9HEMI</name>
<keyword evidence="1" id="KW-0732">Signal</keyword>
<dbReference type="AlphaFoldDB" id="A0A8D8RZQ6"/>
<protein>
    <submittedName>
        <fullName evidence="2">Uncharacterized protein</fullName>
    </submittedName>
</protein>
<dbReference type="EMBL" id="HBUF01125872">
    <property type="protein sequence ID" value="CAG6643151.1"/>
    <property type="molecule type" value="Transcribed_RNA"/>
</dbReference>
<sequence length="148" mass="16231">MTIAWRLVSRMSILVIVVSCLYINIVYGQDTGMNCEFPGIDRASLAQDVLGDAEKRSVCSLPRPDSMCDRVGKADAACIRIARAVGGVKSPRCSHKNTCSFVVKRPAQHPSRPGTAHVSLCRPEFIGVIFPCIENQLIIADPDFRNLE</sequence>
<dbReference type="EMBL" id="HBUF01193720">
    <property type="protein sequence ID" value="CAG6659280.1"/>
    <property type="molecule type" value="Transcribed_RNA"/>
</dbReference>
<organism evidence="2">
    <name type="scientific">Cacopsylla melanoneura</name>
    <dbReference type="NCBI Taxonomy" id="428564"/>
    <lineage>
        <taxon>Eukaryota</taxon>
        <taxon>Metazoa</taxon>
        <taxon>Ecdysozoa</taxon>
        <taxon>Arthropoda</taxon>
        <taxon>Hexapoda</taxon>
        <taxon>Insecta</taxon>
        <taxon>Pterygota</taxon>
        <taxon>Neoptera</taxon>
        <taxon>Paraneoptera</taxon>
        <taxon>Hemiptera</taxon>
        <taxon>Sternorrhyncha</taxon>
        <taxon>Psylloidea</taxon>
        <taxon>Psyllidae</taxon>
        <taxon>Psyllinae</taxon>
        <taxon>Cacopsylla</taxon>
    </lineage>
</organism>
<reference evidence="2" key="1">
    <citation type="submission" date="2021-05" db="EMBL/GenBank/DDBJ databases">
        <authorList>
            <person name="Alioto T."/>
            <person name="Alioto T."/>
            <person name="Gomez Garrido J."/>
        </authorList>
    </citation>
    <scope>NUCLEOTIDE SEQUENCE</scope>
</reference>
<dbReference type="EMBL" id="HBUF01392266">
    <property type="protein sequence ID" value="CAG6734327.1"/>
    <property type="molecule type" value="Transcribed_RNA"/>
</dbReference>
<accession>A0A8D8RZQ6</accession>
<feature type="chain" id="PRO_5036428607" evidence="1">
    <location>
        <begin position="29"/>
        <end position="148"/>
    </location>
</feature>
<evidence type="ECO:0000313" key="2">
    <source>
        <dbReference type="EMBL" id="CAG6659280.1"/>
    </source>
</evidence>
<evidence type="ECO:0000256" key="1">
    <source>
        <dbReference type="SAM" id="SignalP"/>
    </source>
</evidence>
<dbReference type="EMBL" id="HBUF01549513">
    <property type="protein sequence ID" value="CAG6758392.1"/>
    <property type="molecule type" value="Transcribed_RNA"/>
</dbReference>
<dbReference type="EMBL" id="HBUF01193721">
    <property type="protein sequence ID" value="CAG6659281.1"/>
    <property type="molecule type" value="Transcribed_RNA"/>
</dbReference>
<dbReference type="EMBL" id="HBUF01125873">
    <property type="protein sequence ID" value="CAG6643152.1"/>
    <property type="molecule type" value="Transcribed_RNA"/>
</dbReference>
<feature type="signal peptide" evidence="1">
    <location>
        <begin position="1"/>
        <end position="28"/>
    </location>
</feature>
<proteinExistence type="predicted"/>
<dbReference type="EMBL" id="HBUF01549512">
    <property type="protein sequence ID" value="CAG6758391.1"/>
    <property type="molecule type" value="Transcribed_RNA"/>
</dbReference>